<accession>A0ABC8JHU0</accession>
<dbReference type="InterPro" id="IPR050796">
    <property type="entry name" value="SCF_F-box_component"/>
</dbReference>
<dbReference type="AlphaFoldDB" id="A0ABC8JHU0"/>
<gene>
    <name evidence="4" type="ORF">ERUC_LOCUS11413</name>
</gene>
<name>A0ABC8JHU0_ERUVS</name>
<dbReference type="InterPro" id="IPR001810">
    <property type="entry name" value="F-box_dom"/>
</dbReference>
<comment type="caution">
    <text evidence="4">The sequence shown here is derived from an EMBL/GenBank/DDBJ whole genome shotgun (WGS) entry which is preliminary data.</text>
</comment>
<dbReference type="PANTHER" id="PTHR31672">
    <property type="entry name" value="BNACNNG10540D PROTEIN"/>
    <property type="match status" value="1"/>
</dbReference>
<evidence type="ECO:0000313" key="5">
    <source>
        <dbReference type="Proteomes" id="UP001642260"/>
    </source>
</evidence>
<evidence type="ECO:0000313" key="4">
    <source>
        <dbReference type="EMBL" id="CAH8328619.1"/>
    </source>
</evidence>
<dbReference type="PANTHER" id="PTHR31672:SF13">
    <property type="entry name" value="F-BOX PROTEIN CPR30-LIKE"/>
    <property type="match status" value="1"/>
</dbReference>
<dbReference type="Gene3D" id="1.20.1280.50">
    <property type="match status" value="1"/>
</dbReference>
<feature type="domain" description="F-box" evidence="3">
    <location>
        <begin position="12"/>
        <end position="58"/>
    </location>
</feature>
<dbReference type="PROSITE" id="PS50181">
    <property type="entry name" value="FBOX"/>
    <property type="match status" value="1"/>
</dbReference>
<dbReference type="InterPro" id="IPR036047">
    <property type="entry name" value="F-box-like_dom_sf"/>
</dbReference>
<evidence type="ECO:0000256" key="2">
    <source>
        <dbReference type="ARBA" id="ARBA00022737"/>
    </source>
</evidence>
<reference evidence="4 5" key="1">
    <citation type="submission" date="2022-03" db="EMBL/GenBank/DDBJ databases">
        <authorList>
            <person name="Macdonald S."/>
            <person name="Ahmed S."/>
            <person name="Newling K."/>
        </authorList>
    </citation>
    <scope>NUCLEOTIDE SEQUENCE [LARGE SCALE GENOMIC DNA]</scope>
</reference>
<evidence type="ECO:0000259" key="3">
    <source>
        <dbReference type="PROSITE" id="PS50181"/>
    </source>
</evidence>
<keyword evidence="1" id="KW-0880">Kelch repeat</keyword>
<dbReference type="FunFam" id="1.20.1280.50:FF:000008">
    <property type="entry name" value="F-box only protein 6"/>
    <property type="match status" value="1"/>
</dbReference>
<dbReference type="CDD" id="cd22157">
    <property type="entry name" value="F-box_AtFBW1-like"/>
    <property type="match status" value="1"/>
</dbReference>
<keyword evidence="2" id="KW-0677">Repeat</keyword>
<dbReference type="EMBL" id="CAKOAT010108933">
    <property type="protein sequence ID" value="CAH8328619.1"/>
    <property type="molecule type" value="Genomic_DNA"/>
</dbReference>
<sequence length="114" mass="13192">MDSTKTKKAVAEHDREQLPWEMIEEILSHVPPISLVRFRTVCKRWNALVNDNTFINNHKLTFRFILTTMSKIYSVSIDPKITVCELTLDIPGIESQIKDLVNDCNELLLCCTEQ</sequence>
<dbReference type="Pfam" id="PF00646">
    <property type="entry name" value="F-box"/>
    <property type="match status" value="1"/>
</dbReference>
<organism evidence="4 5">
    <name type="scientific">Eruca vesicaria subsp. sativa</name>
    <name type="common">Garden rocket</name>
    <name type="synonym">Eruca sativa</name>
    <dbReference type="NCBI Taxonomy" id="29727"/>
    <lineage>
        <taxon>Eukaryota</taxon>
        <taxon>Viridiplantae</taxon>
        <taxon>Streptophyta</taxon>
        <taxon>Embryophyta</taxon>
        <taxon>Tracheophyta</taxon>
        <taxon>Spermatophyta</taxon>
        <taxon>Magnoliopsida</taxon>
        <taxon>eudicotyledons</taxon>
        <taxon>Gunneridae</taxon>
        <taxon>Pentapetalae</taxon>
        <taxon>rosids</taxon>
        <taxon>malvids</taxon>
        <taxon>Brassicales</taxon>
        <taxon>Brassicaceae</taxon>
        <taxon>Brassiceae</taxon>
        <taxon>Eruca</taxon>
    </lineage>
</organism>
<dbReference type="SMART" id="SM00256">
    <property type="entry name" value="FBOX"/>
    <property type="match status" value="1"/>
</dbReference>
<dbReference type="SUPFAM" id="SSF81383">
    <property type="entry name" value="F-box domain"/>
    <property type="match status" value="1"/>
</dbReference>
<keyword evidence="5" id="KW-1185">Reference proteome</keyword>
<dbReference type="Proteomes" id="UP001642260">
    <property type="component" value="Unassembled WGS sequence"/>
</dbReference>
<proteinExistence type="predicted"/>
<protein>
    <recommendedName>
        <fullName evidence="3">F-box domain-containing protein</fullName>
    </recommendedName>
</protein>
<evidence type="ECO:0000256" key="1">
    <source>
        <dbReference type="ARBA" id="ARBA00022441"/>
    </source>
</evidence>